<proteinExistence type="predicted"/>
<dbReference type="GeneID" id="26135460"/>
<dbReference type="SUPFAM" id="SSF81301">
    <property type="entry name" value="Nucleotidyltransferase"/>
    <property type="match status" value="1"/>
</dbReference>
<dbReference type="InterPro" id="IPR052548">
    <property type="entry name" value="Type_VII_TA_antitoxin"/>
</dbReference>
<dbReference type="PATRIC" id="fig|55802.8.peg.164"/>
<evidence type="ECO:0000259" key="1">
    <source>
        <dbReference type="Pfam" id="PF18765"/>
    </source>
</evidence>
<dbReference type="InterPro" id="IPR043519">
    <property type="entry name" value="NT_sf"/>
</dbReference>
<sequence length="125" mass="15112">MKIEDAVRRILDLDKEEKFKFIILYGSHARGEARKDSDVDLCIYYDGTKREAFEFRMKILGELPDNYDVQIFNLLPIFLRRECLKGVVLFCRDWGFLYDIAYKTIEEFEDFKRYYYDYIGLEAIE</sequence>
<feature type="domain" description="Polymerase beta nucleotidyltransferase" evidence="1">
    <location>
        <begin position="13"/>
        <end position="93"/>
    </location>
</feature>
<protein>
    <recommendedName>
        <fullName evidence="1">Polymerase beta nucleotidyltransferase domain-containing protein</fullName>
    </recommendedName>
</protein>
<accession>A0A0S1X8N7</accession>
<dbReference type="EMBL" id="CP013050">
    <property type="protein sequence ID" value="ALM74145.1"/>
    <property type="molecule type" value="Genomic_DNA"/>
</dbReference>
<dbReference type="AlphaFoldDB" id="A0A0S1X8N7"/>
<evidence type="ECO:0000313" key="2">
    <source>
        <dbReference type="EMBL" id="ALM74145.1"/>
    </source>
</evidence>
<dbReference type="PANTHER" id="PTHR33933">
    <property type="entry name" value="NUCLEOTIDYLTRANSFERASE"/>
    <property type="match status" value="1"/>
</dbReference>
<dbReference type="Gene3D" id="3.30.460.10">
    <property type="entry name" value="Beta Polymerase, domain 2"/>
    <property type="match status" value="1"/>
</dbReference>
<name>A0A0S1X8N7_THEBA</name>
<dbReference type="PANTHER" id="PTHR33933:SF3">
    <property type="entry name" value="PROTEIN ADENYLYLTRANSFERASE MJ0604-RELATED"/>
    <property type="match status" value="1"/>
</dbReference>
<dbReference type="CDD" id="cd05403">
    <property type="entry name" value="NT_KNTase_like"/>
    <property type="match status" value="1"/>
</dbReference>
<dbReference type="Pfam" id="PF18765">
    <property type="entry name" value="Polbeta"/>
    <property type="match status" value="1"/>
</dbReference>
<dbReference type="STRING" id="55802.TBCH5v1_0166"/>
<gene>
    <name evidence="2" type="ORF">TBCH5v1_0166</name>
</gene>
<dbReference type="InterPro" id="IPR041633">
    <property type="entry name" value="Polbeta"/>
</dbReference>
<evidence type="ECO:0000313" key="3">
    <source>
        <dbReference type="Proteomes" id="UP000066042"/>
    </source>
</evidence>
<dbReference type="Proteomes" id="UP000066042">
    <property type="component" value="Chromosome"/>
</dbReference>
<dbReference type="RefSeq" id="WP_056933137.1">
    <property type="nucleotide sequence ID" value="NZ_CP013050.1"/>
</dbReference>
<organism evidence="2 3">
    <name type="scientific">Thermococcus barophilus</name>
    <dbReference type="NCBI Taxonomy" id="55802"/>
    <lineage>
        <taxon>Archaea</taxon>
        <taxon>Methanobacteriati</taxon>
        <taxon>Methanobacteriota</taxon>
        <taxon>Thermococci</taxon>
        <taxon>Thermococcales</taxon>
        <taxon>Thermococcaceae</taxon>
        <taxon>Thermococcus</taxon>
    </lineage>
</organism>
<dbReference type="NCBIfam" id="NF047752">
    <property type="entry name" value="MntA_antitoxin"/>
    <property type="match status" value="1"/>
</dbReference>
<reference evidence="2 3" key="1">
    <citation type="journal article" date="2016" name="Genome Announc.">
        <title>Complete genome sequence of the hyperthermophilic and piezophilic archaeon Thermococcus barophilus Ch5, capable of growth at the expense of hydrogenogenesis from carbon monoxide and formate.</title>
        <authorList>
            <person name="Oger P."/>
            <person name="Sokolova T.G."/>
            <person name="Kozhevnikova D.A."/>
            <person name="Taranov E.A."/>
            <person name="Vannier P."/>
            <person name="Lee H.S."/>
            <person name="Kwon K.K."/>
            <person name="Kang S.G."/>
            <person name="Lee J.H."/>
            <person name="Bonch-Osmolovskaya E.A."/>
            <person name="Lebedinsky A.V."/>
        </authorList>
    </citation>
    <scope>NUCLEOTIDE SEQUENCE [LARGE SCALE GENOMIC DNA]</scope>
    <source>
        <strain evidence="3">Ch5</strain>
    </source>
</reference>